<dbReference type="GO" id="GO:0003676">
    <property type="term" value="F:nucleic acid binding"/>
    <property type="evidence" value="ECO:0007669"/>
    <property type="project" value="InterPro"/>
</dbReference>
<accession>A0A1R0H7G9</accession>
<dbReference type="Proteomes" id="UP000187455">
    <property type="component" value="Unassembled WGS sequence"/>
</dbReference>
<dbReference type="AlphaFoldDB" id="A0A1R0H7G9"/>
<keyword evidence="2" id="KW-1185">Reference proteome</keyword>
<dbReference type="EMBL" id="LSSL01000264">
    <property type="protein sequence ID" value="OLY85041.1"/>
    <property type="molecule type" value="Genomic_DNA"/>
</dbReference>
<name>A0A1R0H7G9_9FUNG</name>
<dbReference type="Gene3D" id="3.30.420.10">
    <property type="entry name" value="Ribonuclease H-like superfamily/Ribonuclease H"/>
    <property type="match status" value="1"/>
</dbReference>
<gene>
    <name evidence="1" type="ORF">AYI68_g777</name>
</gene>
<dbReference type="OrthoDB" id="5592268at2759"/>
<evidence type="ECO:0008006" key="3">
    <source>
        <dbReference type="Google" id="ProtNLM"/>
    </source>
</evidence>
<evidence type="ECO:0000313" key="2">
    <source>
        <dbReference type="Proteomes" id="UP000187455"/>
    </source>
</evidence>
<protein>
    <recommendedName>
        <fullName evidence="3">Integrase catalytic domain-containing protein</fullName>
    </recommendedName>
</protein>
<dbReference type="SUPFAM" id="SSF53098">
    <property type="entry name" value="Ribonuclease H-like"/>
    <property type="match status" value="1"/>
</dbReference>
<dbReference type="InterPro" id="IPR036397">
    <property type="entry name" value="RNaseH_sf"/>
</dbReference>
<evidence type="ECO:0000313" key="1">
    <source>
        <dbReference type="EMBL" id="OLY85041.1"/>
    </source>
</evidence>
<organism evidence="1 2">
    <name type="scientific">Smittium mucronatum</name>
    <dbReference type="NCBI Taxonomy" id="133383"/>
    <lineage>
        <taxon>Eukaryota</taxon>
        <taxon>Fungi</taxon>
        <taxon>Fungi incertae sedis</taxon>
        <taxon>Zoopagomycota</taxon>
        <taxon>Kickxellomycotina</taxon>
        <taxon>Harpellomycetes</taxon>
        <taxon>Harpellales</taxon>
        <taxon>Legeriomycetaceae</taxon>
        <taxon>Smittium</taxon>
    </lineage>
</organism>
<dbReference type="InterPro" id="IPR012337">
    <property type="entry name" value="RNaseH-like_sf"/>
</dbReference>
<dbReference type="STRING" id="133383.A0A1R0H7G9"/>
<proteinExistence type="predicted"/>
<sequence>MNDCSEIISLCGRYGDKSEVIISFMCENIIACFGAPKMLISDRGAHLRNEIVTSFNRYLGINHLPETSYRTQANALRTSNHRTFGKTPAIIVYVLELLTPSIWEDQPIKIDEESTEIFNNKVKFLSKTLPKYRQAEYNARVKSKNIEAQYYNKKIRTRSFEIGYQVLKILEEPYTELGDRSVGPFEISAVLGDGVYQITDLKGNSDNVHSDRLTKYTHARGMVPAVRTGQARSTLPALVRPFRGKVHVDVVL</sequence>
<comment type="caution">
    <text evidence="1">The sequence shown here is derived from an EMBL/GenBank/DDBJ whole genome shotgun (WGS) entry which is preliminary data.</text>
</comment>
<reference evidence="1 2" key="1">
    <citation type="journal article" date="2016" name="Mol. Biol. Evol.">
        <title>Genome-Wide Survey of Gut Fungi (Harpellales) Reveals the First Horizontally Transferred Ubiquitin Gene from a Mosquito Host.</title>
        <authorList>
            <person name="Wang Y."/>
            <person name="White M.M."/>
            <person name="Kvist S."/>
            <person name="Moncalvo J.M."/>
        </authorList>
    </citation>
    <scope>NUCLEOTIDE SEQUENCE [LARGE SCALE GENOMIC DNA]</scope>
    <source>
        <strain evidence="1 2">ALG-7-W6</strain>
    </source>
</reference>